<comment type="subcellular location">
    <subcellularLocation>
        <location evidence="1">Cell inner membrane</location>
    </subcellularLocation>
</comment>
<evidence type="ECO:0000256" key="5">
    <source>
        <dbReference type="ARBA" id="ARBA00022989"/>
    </source>
</evidence>
<dbReference type="KEGG" id="dsf:UWK_02604"/>
<evidence type="ECO:0000259" key="8">
    <source>
        <dbReference type="Pfam" id="PF02470"/>
    </source>
</evidence>
<organism evidence="9 10">
    <name type="scientific">Desulfocapsa sulfexigens (strain DSM 10523 / SB164P1)</name>
    <dbReference type="NCBI Taxonomy" id="1167006"/>
    <lineage>
        <taxon>Bacteria</taxon>
        <taxon>Pseudomonadati</taxon>
        <taxon>Thermodesulfobacteriota</taxon>
        <taxon>Desulfobulbia</taxon>
        <taxon>Desulfobulbales</taxon>
        <taxon>Desulfocapsaceae</taxon>
        <taxon>Desulfocapsa</taxon>
    </lineage>
</organism>
<evidence type="ECO:0000256" key="2">
    <source>
        <dbReference type="ARBA" id="ARBA00022475"/>
    </source>
</evidence>
<dbReference type="Proteomes" id="UP000011721">
    <property type="component" value="Chromosome"/>
</dbReference>
<evidence type="ECO:0000256" key="1">
    <source>
        <dbReference type="ARBA" id="ARBA00004533"/>
    </source>
</evidence>
<dbReference type="EMBL" id="CP003985">
    <property type="protein sequence ID" value="AGF79140.1"/>
    <property type="molecule type" value="Genomic_DNA"/>
</dbReference>
<feature type="domain" description="Mce/MlaD" evidence="8">
    <location>
        <begin position="276"/>
        <end position="364"/>
    </location>
</feature>
<dbReference type="GO" id="GO:0005886">
    <property type="term" value="C:plasma membrane"/>
    <property type="evidence" value="ECO:0007669"/>
    <property type="project" value="UniProtKB-SubCell"/>
</dbReference>
<feature type="transmembrane region" description="Helical" evidence="7">
    <location>
        <begin position="12"/>
        <end position="31"/>
    </location>
</feature>
<evidence type="ECO:0000256" key="3">
    <source>
        <dbReference type="ARBA" id="ARBA00022519"/>
    </source>
</evidence>
<dbReference type="InterPro" id="IPR051800">
    <property type="entry name" value="PqiA-PqiB_transport"/>
</dbReference>
<keyword evidence="3" id="KW-0997">Cell inner membrane</keyword>
<dbReference type="Pfam" id="PF02470">
    <property type="entry name" value="MlaD"/>
    <property type="match status" value="3"/>
</dbReference>
<feature type="domain" description="Mce/MlaD" evidence="8">
    <location>
        <begin position="389"/>
        <end position="452"/>
    </location>
</feature>
<proteinExistence type="predicted"/>
<gene>
    <name evidence="9" type="ordered locus">UWK_02604</name>
</gene>
<dbReference type="PANTHER" id="PTHR30462">
    <property type="entry name" value="INTERMEMBRANE TRANSPORT PROTEIN PQIB-RELATED"/>
    <property type="match status" value="1"/>
</dbReference>
<dbReference type="STRING" id="1167006.UWK_02604"/>
<dbReference type="HOGENOM" id="CLU_015836_1_0_7"/>
<feature type="domain" description="Mce/MlaD" evidence="8">
    <location>
        <begin position="39"/>
        <end position="129"/>
    </location>
</feature>
<dbReference type="RefSeq" id="WP_015404826.1">
    <property type="nucleotide sequence ID" value="NC_020304.1"/>
</dbReference>
<dbReference type="AlphaFoldDB" id="M1PHR4"/>
<evidence type="ECO:0000256" key="6">
    <source>
        <dbReference type="ARBA" id="ARBA00023136"/>
    </source>
</evidence>
<reference evidence="10" key="1">
    <citation type="journal article" date="2013" name="Stand. Genomic Sci.">
        <title>Complete genome sequence of Desulfocapsa sulfexigens, a marine deltaproteobacterium specialized in disproportionating inorganic sulfur compounds.</title>
        <authorList>
            <person name="Finster K.W."/>
            <person name="Kjeldsen K.U."/>
            <person name="Kube M."/>
            <person name="Reinhardt R."/>
            <person name="Mussmann M."/>
            <person name="Amann R."/>
            <person name="Schreiber L."/>
        </authorList>
    </citation>
    <scope>NUCLEOTIDE SEQUENCE [LARGE SCALE GENOMIC DNA]</scope>
    <source>
        <strain evidence="10">DSM 10523 / SB164P1</strain>
    </source>
</reference>
<dbReference type="InterPro" id="IPR003399">
    <property type="entry name" value="Mce/MlaD"/>
</dbReference>
<dbReference type="OrthoDB" id="9806984at2"/>
<evidence type="ECO:0000313" key="10">
    <source>
        <dbReference type="Proteomes" id="UP000011721"/>
    </source>
</evidence>
<protein>
    <submittedName>
        <fullName evidence="9">Qaraquat-inducible protein B</fullName>
    </submittedName>
</protein>
<keyword evidence="10" id="KW-1185">Reference proteome</keyword>
<keyword evidence="2" id="KW-1003">Cell membrane</keyword>
<dbReference type="PANTHER" id="PTHR30462:SF0">
    <property type="entry name" value="INTERMEMBRANE TRANSPORT PROTEIN YEBT"/>
    <property type="match status" value="1"/>
</dbReference>
<keyword evidence="6 7" id="KW-0472">Membrane</keyword>
<accession>M1PHR4</accession>
<sequence>METPIIKPKIGISPIWILPLVAILIGAYLIYKDYQESGIMITVAIKDANGLTEGKTQVFFKGLPVGTLKGFTVSPDLKHINAEIEMVKQAREKLTKDTLFWVVRPEISMNRITGLDTLIKGSYFEVQPGNSTEQTDSFTALPDPPPISMRVPGLHLTLHNKDSVSLEAGSPVSFKKIAVGEIVSNRLLPDGTIETKLLIHPQYVGHVTSFSRFFISSGIRFQANLPKISMEVDSIKSILRGGISFFTPTGGEKVDSKNIFLLYDSMDDALRADDIKIHLTFSADHGLQPDAEIRFNGIKIGHITDIEMKSDLRTVNATAYIDKSMEALLGADAYFWTVNARFNAEGISNLDTLIKGAYVNILPGTGKSARTFEVHNSRPVNITDNTGLNLVLETDRLGSLGYNKPVYYRQVQVGHTTGYELSPTGQNVLIYVNIHEPYVNLVRENTKFWNSTGFRIKGGLMTEMRISTESVAAIIGGGISFSTPDKDDMGNRVANGKHFVLHRDPNDKWLTWSPPLSLGKIDTTPPQEKENNE</sequence>
<dbReference type="eggNOG" id="COG3008">
    <property type="taxonomic scope" value="Bacteria"/>
</dbReference>
<evidence type="ECO:0000256" key="4">
    <source>
        <dbReference type="ARBA" id="ARBA00022692"/>
    </source>
</evidence>
<evidence type="ECO:0000256" key="7">
    <source>
        <dbReference type="SAM" id="Phobius"/>
    </source>
</evidence>
<keyword evidence="4 7" id="KW-0812">Transmembrane</keyword>
<keyword evidence="5 7" id="KW-1133">Transmembrane helix</keyword>
<name>M1PHR4_DESSD</name>
<evidence type="ECO:0000313" key="9">
    <source>
        <dbReference type="EMBL" id="AGF79140.1"/>
    </source>
</evidence>